<dbReference type="KEGG" id="dli:dnl_23990"/>
<feature type="transmembrane region" description="Helical" evidence="9">
    <location>
        <begin position="163"/>
        <end position="184"/>
    </location>
</feature>
<evidence type="ECO:0000313" key="11">
    <source>
        <dbReference type="EMBL" id="QTA80112.1"/>
    </source>
</evidence>
<evidence type="ECO:0000256" key="7">
    <source>
        <dbReference type="PROSITE-ProRule" id="PRU00703"/>
    </source>
</evidence>
<dbReference type="SUPFAM" id="SSF54631">
    <property type="entry name" value="CBS-domain pair"/>
    <property type="match status" value="1"/>
</dbReference>
<dbReference type="AlphaFoldDB" id="A0A975GGC5"/>
<dbReference type="InterPro" id="IPR002550">
    <property type="entry name" value="CNNM"/>
</dbReference>
<dbReference type="PANTHER" id="PTHR22777">
    <property type="entry name" value="HEMOLYSIN-RELATED"/>
    <property type="match status" value="1"/>
</dbReference>
<feature type="transmembrane region" description="Helical" evidence="9">
    <location>
        <begin position="132"/>
        <end position="151"/>
    </location>
</feature>
<protein>
    <submittedName>
        <fullName evidence="11">CNNM and CBS domains-containing protein</fullName>
    </submittedName>
</protein>
<proteinExistence type="predicted"/>
<evidence type="ECO:0000313" key="12">
    <source>
        <dbReference type="Proteomes" id="UP000663720"/>
    </source>
</evidence>
<dbReference type="Pfam" id="PF01595">
    <property type="entry name" value="CNNM"/>
    <property type="match status" value="1"/>
</dbReference>
<comment type="subcellular location">
    <subcellularLocation>
        <location evidence="1">Membrane</location>
        <topology evidence="1">Multi-pass membrane protein</topology>
    </subcellularLocation>
</comment>
<dbReference type="Pfam" id="PF00571">
    <property type="entry name" value="CBS"/>
    <property type="match status" value="1"/>
</dbReference>
<evidence type="ECO:0000256" key="3">
    <source>
        <dbReference type="ARBA" id="ARBA00022737"/>
    </source>
</evidence>
<organism evidence="11 12">
    <name type="scientific">Desulfonema limicola</name>
    <dbReference type="NCBI Taxonomy" id="45656"/>
    <lineage>
        <taxon>Bacteria</taxon>
        <taxon>Pseudomonadati</taxon>
        <taxon>Thermodesulfobacteriota</taxon>
        <taxon>Desulfobacteria</taxon>
        <taxon>Desulfobacterales</taxon>
        <taxon>Desulfococcaceae</taxon>
        <taxon>Desulfonema</taxon>
    </lineage>
</organism>
<dbReference type="InterPro" id="IPR046342">
    <property type="entry name" value="CBS_dom_sf"/>
</dbReference>
<sequence length="422" mass="47475">MKLLLKKSNWILVIGLTLFVAAGDYVFAAKGLYEKDINDVNIDLVMLIVYILLALVFSFLCSIAEAVILSITPSYTEGQKEKRPKLAAMLKKMKQDNIDQSLAAILTLNTIAHTVGAIGAGAKATIVFGNTWFGLFSAMMTIMILFLSEIIPKTIGAVYWTKLVVPTVIYVKILIVVLYPIVWISEKLTQFISHGKDMHIFSRDEFIAMTSVGVETGQIRIKESKIIQNLFRFESLKVADIMTPRTVISAFPEDMKISDSLKQVTHTPFSRLPIYTNHIDDITGFVLKDDVLIFTAQKRGDEKLKALKRNILAVLKSVSLTSLLERFLKDRQHIAIVVNEYGGTDGLVTLEDLIETLMGMEIMDETDDVEDMRSLARKQWMERAKSMGIEADISEQIKDKPVNPDNPKNQPVNPDIFEKINR</sequence>
<dbReference type="GO" id="GO:0005886">
    <property type="term" value="C:plasma membrane"/>
    <property type="evidence" value="ECO:0007669"/>
    <property type="project" value="TreeGrafter"/>
</dbReference>
<accession>A0A975GGC5</accession>
<evidence type="ECO:0000256" key="9">
    <source>
        <dbReference type="SAM" id="Phobius"/>
    </source>
</evidence>
<keyword evidence="6 9" id="KW-0472">Membrane</keyword>
<keyword evidence="2 9" id="KW-0812">Transmembrane</keyword>
<keyword evidence="3" id="KW-0677">Repeat</keyword>
<feature type="region of interest" description="Disordered" evidence="8">
    <location>
        <begin position="394"/>
        <end position="422"/>
    </location>
</feature>
<dbReference type="InterPro" id="IPR000644">
    <property type="entry name" value="CBS_dom"/>
</dbReference>
<name>A0A975GGC5_9BACT</name>
<feature type="transmembrane region" description="Helical" evidence="9">
    <location>
        <begin position="101"/>
        <end position="120"/>
    </location>
</feature>
<reference evidence="11" key="1">
    <citation type="journal article" date="2021" name="Microb. Physiol.">
        <title>Proteogenomic Insights into the Physiology of Marine, Sulfate-Reducing, Filamentous Desulfonema limicola and Desulfonema magnum.</title>
        <authorList>
            <person name="Schnaars V."/>
            <person name="Wohlbrand L."/>
            <person name="Scheve S."/>
            <person name="Hinrichs C."/>
            <person name="Reinhardt R."/>
            <person name="Rabus R."/>
        </authorList>
    </citation>
    <scope>NUCLEOTIDE SEQUENCE</scope>
    <source>
        <strain evidence="11">5ac10</strain>
    </source>
</reference>
<evidence type="ECO:0000256" key="6">
    <source>
        <dbReference type="ARBA" id="ARBA00023136"/>
    </source>
</evidence>
<feature type="transmembrane region" description="Helical" evidence="9">
    <location>
        <begin position="44"/>
        <end position="72"/>
    </location>
</feature>
<dbReference type="InterPro" id="IPR044751">
    <property type="entry name" value="Ion_transp-like_CBS"/>
</dbReference>
<keyword evidence="12" id="KW-1185">Reference proteome</keyword>
<dbReference type="Gene3D" id="3.10.580.10">
    <property type="entry name" value="CBS-domain"/>
    <property type="match status" value="1"/>
</dbReference>
<evidence type="ECO:0000256" key="2">
    <source>
        <dbReference type="ARBA" id="ARBA00022692"/>
    </source>
</evidence>
<dbReference type="RefSeq" id="WP_207691786.1">
    <property type="nucleotide sequence ID" value="NZ_CP061799.1"/>
</dbReference>
<evidence type="ECO:0000256" key="8">
    <source>
        <dbReference type="SAM" id="MobiDB-lite"/>
    </source>
</evidence>
<keyword evidence="5 7" id="KW-0129">CBS domain</keyword>
<evidence type="ECO:0000256" key="1">
    <source>
        <dbReference type="ARBA" id="ARBA00004141"/>
    </source>
</evidence>
<dbReference type="Proteomes" id="UP000663720">
    <property type="component" value="Chromosome"/>
</dbReference>
<evidence type="ECO:0000256" key="5">
    <source>
        <dbReference type="ARBA" id="ARBA00023122"/>
    </source>
</evidence>
<gene>
    <name evidence="11" type="ORF">dnl_23990</name>
</gene>
<evidence type="ECO:0000256" key="4">
    <source>
        <dbReference type="ARBA" id="ARBA00022989"/>
    </source>
</evidence>
<dbReference type="PROSITE" id="PS51371">
    <property type="entry name" value="CBS"/>
    <property type="match status" value="2"/>
</dbReference>
<dbReference type="PANTHER" id="PTHR22777:SF4">
    <property type="entry name" value="UPF0053 PROTEIN SLL1254"/>
    <property type="match status" value="1"/>
</dbReference>
<feature type="domain" description="CBS" evidence="10">
    <location>
        <begin position="242"/>
        <end position="302"/>
    </location>
</feature>
<feature type="domain" description="CBS" evidence="10">
    <location>
        <begin position="307"/>
        <end position="365"/>
    </location>
</feature>
<evidence type="ECO:0000259" key="10">
    <source>
        <dbReference type="PROSITE" id="PS51371"/>
    </source>
</evidence>
<keyword evidence="4 9" id="KW-1133">Transmembrane helix</keyword>
<dbReference type="CDD" id="cd04590">
    <property type="entry name" value="CBS_pair_CorC_HlyC_assoc"/>
    <property type="match status" value="1"/>
</dbReference>
<dbReference type="EMBL" id="CP061799">
    <property type="protein sequence ID" value="QTA80112.1"/>
    <property type="molecule type" value="Genomic_DNA"/>
</dbReference>